<accession>A0A1W1XUG7</accession>
<dbReference type="PROSITE" id="PS00101">
    <property type="entry name" value="HEXAPEP_TRANSFERASES"/>
    <property type="match status" value="1"/>
</dbReference>
<sequence length="195" mass="21365">MALDQIDGLVRYSFEDIKRGGGEDWQRERALLDRFNNEQMDEAERRALMRELFAEAEDCWVTPPLGLARGKRVKLGRKVFINSNATIGGGADITIGQHTLLGPNVQLMTATHPVDPTERQRWAFWAAPITIGENVWIGSSAIICAGVTIGDHSVIGAGSVVTKDIPPCVLAAGNPCKVIRELEPPDMATLYDLNQ</sequence>
<keyword evidence="9" id="KW-1185">Reference proteome</keyword>
<dbReference type="PANTHER" id="PTHR23416:SF23">
    <property type="entry name" value="ACETYLTRANSFERASE C18B11.09C-RELATED"/>
    <property type="match status" value="1"/>
</dbReference>
<organism evidence="8 9">
    <name type="scientific">Andreprevotia lacus DSM 23236</name>
    <dbReference type="NCBI Taxonomy" id="1121001"/>
    <lineage>
        <taxon>Bacteria</taxon>
        <taxon>Pseudomonadati</taxon>
        <taxon>Pseudomonadota</taxon>
        <taxon>Betaproteobacteria</taxon>
        <taxon>Neisseriales</taxon>
        <taxon>Chitinibacteraceae</taxon>
        <taxon>Andreprevotia</taxon>
    </lineage>
</organism>
<dbReference type="AlphaFoldDB" id="A0A1W1XUG7"/>
<dbReference type="InterPro" id="IPR051159">
    <property type="entry name" value="Hexapeptide_acetyltransf"/>
</dbReference>
<keyword evidence="2" id="KW-0536">Nodulation</keyword>
<comment type="similarity">
    <text evidence="1">Belongs to the transferase hexapeptide repeat family.</text>
</comment>
<reference evidence="8 9" key="1">
    <citation type="submission" date="2017-04" db="EMBL/GenBank/DDBJ databases">
        <authorList>
            <person name="Afonso C.L."/>
            <person name="Miller P.J."/>
            <person name="Scott M.A."/>
            <person name="Spackman E."/>
            <person name="Goraichik I."/>
            <person name="Dimitrov K.M."/>
            <person name="Suarez D.L."/>
            <person name="Swayne D.E."/>
        </authorList>
    </citation>
    <scope>NUCLEOTIDE SEQUENCE [LARGE SCALE GENOMIC DNA]</scope>
    <source>
        <strain evidence="8 9">DSM 23236</strain>
    </source>
</reference>
<dbReference type="FunFam" id="2.160.10.10:FF:000025">
    <property type="entry name" value="Hexapeptide-repeat containing-acetyltransferase"/>
    <property type="match status" value="1"/>
</dbReference>
<protein>
    <recommendedName>
        <fullName evidence="7">Nodulation protein L</fullName>
    </recommendedName>
</protein>
<dbReference type="PANTHER" id="PTHR23416">
    <property type="entry name" value="SIALIC ACID SYNTHASE-RELATED"/>
    <property type="match status" value="1"/>
</dbReference>
<dbReference type="Pfam" id="PF00132">
    <property type="entry name" value="Hexapep"/>
    <property type="match status" value="1"/>
</dbReference>
<dbReference type="InterPro" id="IPR001451">
    <property type="entry name" value="Hexapep"/>
</dbReference>
<comment type="function">
    <text evidence="6">Acetyltransferase implicated in the O-acetylation of Nod factors.</text>
</comment>
<evidence type="ECO:0000256" key="7">
    <source>
        <dbReference type="ARBA" id="ARBA00067695"/>
    </source>
</evidence>
<evidence type="ECO:0000256" key="1">
    <source>
        <dbReference type="ARBA" id="ARBA00007274"/>
    </source>
</evidence>
<dbReference type="SUPFAM" id="SSF51161">
    <property type="entry name" value="Trimeric LpxA-like enzymes"/>
    <property type="match status" value="1"/>
</dbReference>
<proteinExistence type="inferred from homology"/>
<dbReference type="EMBL" id="FWXD01000017">
    <property type="protein sequence ID" value="SMC27495.1"/>
    <property type="molecule type" value="Genomic_DNA"/>
</dbReference>
<evidence type="ECO:0000256" key="5">
    <source>
        <dbReference type="ARBA" id="ARBA00023315"/>
    </source>
</evidence>
<keyword evidence="5" id="KW-0012">Acyltransferase</keyword>
<name>A0A1W1XUG7_9NEIS</name>
<gene>
    <name evidence="8" type="ORF">SAMN02745857_02872</name>
</gene>
<dbReference type="InterPro" id="IPR011004">
    <property type="entry name" value="Trimer_LpxA-like_sf"/>
</dbReference>
<evidence type="ECO:0000256" key="2">
    <source>
        <dbReference type="ARBA" id="ARBA00022458"/>
    </source>
</evidence>
<dbReference type="InterPro" id="IPR018357">
    <property type="entry name" value="Hexapep_transf_CS"/>
</dbReference>
<dbReference type="RefSeq" id="WP_084091500.1">
    <property type="nucleotide sequence ID" value="NZ_FWXD01000017.1"/>
</dbReference>
<keyword evidence="4" id="KW-0677">Repeat</keyword>
<dbReference type="Gene3D" id="2.160.10.10">
    <property type="entry name" value="Hexapeptide repeat proteins"/>
    <property type="match status" value="1"/>
</dbReference>
<evidence type="ECO:0000256" key="6">
    <source>
        <dbReference type="ARBA" id="ARBA00055587"/>
    </source>
</evidence>
<dbReference type="CDD" id="cd03357">
    <property type="entry name" value="LbH_MAT_GAT"/>
    <property type="match status" value="1"/>
</dbReference>
<dbReference type="GO" id="GO:0005829">
    <property type="term" value="C:cytosol"/>
    <property type="evidence" value="ECO:0007669"/>
    <property type="project" value="TreeGrafter"/>
</dbReference>
<dbReference type="STRING" id="1121001.SAMN02745857_02872"/>
<evidence type="ECO:0000313" key="9">
    <source>
        <dbReference type="Proteomes" id="UP000192761"/>
    </source>
</evidence>
<keyword evidence="3 8" id="KW-0808">Transferase</keyword>
<dbReference type="GO" id="GO:0008374">
    <property type="term" value="F:O-acyltransferase activity"/>
    <property type="evidence" value="ECO:0007669"/>
    <property type="project" value="TreeGrafter"/>
</dbReference>
<evidence type="ECO:0000313" key="8">
    <source>
        <dbReference type="EMBL" id="SMC27495.1"/>
    </source>
</evidence>
<dbReference type="Proteomes" id="UP000192761">
    <property type="component" value="Unassembled WGS sequence"/>
</dbReference>
<evidence type="ECO:0000256" key="3">
    <source>
        <dbReference type="ARBA" id="ARBA00022679"/>
    </source>
</evidence>
<evidence type="ECO:0000256" key="4">
    <source>
        <dbReference type="ARBA" id="ARBA00022737"/>
    </source>
</evidence>